<evidence type="ECO:0000256" key="4">
    <source>
        <dbReference type="ARBA" id="ARBA00023033"/>
    </source>
</evidence>
<keyword evidence="1" id="KW-0285">Flavoprotein</keyword>
<keyword evidence="3" id="KW-0560">Oxidoreductase</keyword>
<evidence type="ECO:0000256" key="1">
    <source>
        <dbReference type="ARBA" id="ARBA00022630"/>
    </source>
</evidence>
<keyword evidence="4 6" id="KW-0503">Monooxygenase</keyword>
<proteinExistence type="predicted"/>
<keyword evidence="2" id="KW-0288">FMN</keyword>
<evidence type="ECO:0000256" key="3">
    <source>
        <dbReference type="ARBA" id="ARBA00023002"/>
    </source>
</evidence>
<evidence type="ECO:0000256" key="2">
    <source>
        <dbReference type="ARBA" id="ARBA00022643"/>
    </source>
</evidence>
<dbReference type="AlphaFoldDB" id="A0A3D9SW22"/>
<dbReference type="EMBL" id="QTTT01000001">
    <property type="protein sequence ID" value="REF00133.1"/>
    <property type="molecule type" value="Genomic_DNA"/>
</dbReference>
<dbReference type="PANTHER" id="PTHR42847:SF4">
    <property type="entry name" value="ALKANESULFONATE MONOOXYGENASE-RELATED"/>
    <property type="match status" value="1"/>
</dbReference>
<dbReference type="Proteomes" id="UP000256661">
    <property type="component" value="Unassembled WGS sequence"/>
</dbReference>
<reference evidence="6 7" key="1">
    <citation type="submission" date="2018-08" db="EMBL/GenBank/DDBJ databases">
        <title>Sequencing the genomes of 1000 actinobacteria strains.</title>
        <authorList>
            <person name="Klenk H.-P."/>
        </authorList>
    </citation>
    <scope>NUCLEOTIDE SEQUENCE [LARGE SCALE GENOMIC DNA]</scope>
    <source>
        <strain evidence="6 7">DSM 43927</strain>
    </source>
</reference>
<dbReference type="SUPFAM" id="SSF51679">
    <property type="entry name" value="Bacterial luciferase-like"/>
    <property type="match status" value="1"/>
</dbReference>
<dbReference type="InterPro" id="IPR036661">
    <property type="entry name" value="Luciferase-like_sf"/>
</dbReference>
<protein>
    <submittedName>
        <fullName evidence="6">Alkanesulfonate monooxygenase SsuD/methylene tetrahydromethanopterin reductase-like flavin-dependent oxidoreductase (Luciferase family)</fullName>
    </submittedName>
</protein>
<evidence type="ECO:0000313" key="6">
    <source>
        <dbReference type="EMBL" id="REF00133.1"/>
    </source>
</evidence>
<comment type="caution">
    <text evidence="6">The sequence shown here is derived from an EMBL/GenBank/DDBJ whole genome shotgun (WGS) entry which is preliminary data.</text>
</comment>
<accession>A0A3D9SW22</accession>
<dbReference type="Pfam" id="PF00296">
    <property type="entry name" value="Bac_luciferase"/>
    <property type="match status" value="1"/>
</dbReference>
<evidence type="ECO:0000313" key="7">
    <source>
        <dbReference type="Proteomes" id="UP000256661"/>
    </source>
</evidence>
<dbReference type="PANTHER" id="PTHR42847">
    <property type="entry name" value="ALKANESULFONATE MONOOXYGENASE"/>
    <property type="match status" value="1"/>
</dbReference>
<dbReference type="InterPro" id="IPR011251">
    <property type="entry name" value="Luciferase-like_dom"/>
</dbReference>
<feature type="domain" description="Luciferase-like" evidence="5">
    <location>
        <begin position="12"/>
        <end position="207"/>
    </location>
</feature>
<evidence type="ECO:0000259" key="5">
    <source>
        <dbReference type="Pfam" id="PF00296"/>
    </source>
</evidence>
<gene>
    <name evidence="6" type="ORF">DFJ69_5661</name>
</gene>
<dbReference type="Gene3D" id="3.20.20.30">
    <property type="entry name" value="Luciferase-like domain"/>
    <property type="match status" value="1"/>
</dbReference>
<name>A0A3D9SW22_9ACTN</name>
<organism evidence="6 7">
    <name type="scientific">Thermomonospora umbrina</name>
    <dbReference type="NCBI Taxonomy" id="111806"/>
    <lineage>
        <taxon>Bacteria</taxon>
        <taxon>Bacillati</taxon>
        <taxon>Actinomycetota</taxon>
        <taxon>Actinomycetes</taxon>
        <taxon>Streptosporangiales</taxon>
        <taxon>Thermomonosporaceae</taxon>
        <taxon>Thermomonospora</taxon>
    </lineage>
</organism>
<sequence>MRLGVMMWPIRSWAESRDLWARAEELGFDHGWVADHLAWRGHTPWFDGYSTLTAAATVTSTMRLGTLVTSPNFRHPVPAAHALRALDDISGGRLTVGIGAGGVARTSDAGVLGDDWTPGERAGRFAEWVTLLDRLLRGPETTYEGAYYSAREVVTAPGCVQRPRPPFAVAANGPRGMRLAARLADIWVTNAITPGAEGPEETVRSLHTRLGAACEAEERDPSTLRRLLLTGFTDEPWLESPAAFEDLAGRYAALGITDLVVHWPRPGTAWDADPTVFETIARTHGG</sequence>
<keyword evidence="7" id="KW-1185">Reference proteome</keyword>
<dbReference type="InterPro" id="IPR050172">
    <property type="entry name" value="SsuD_RutA_monooxygenase"/>
</dbReference>
<dbReference type="GO" id="GO:0008726">
    <property type="term" value="F:alkanesulfonate monooxygenase activity"/>
    <property type="evidence" value="ECO:0007669"/>
    <property type="project" value="TreeGrafter"/>
</dbReference>
<dbReference type="RefSeq" id="WP_245974607.1">
    <property type="nucleotide sequence ID" value="NZ_QTTT01000001.1"/>
</dbReference>
<dbReference type="GO" id="GO:0046306">
    <property type="term" value="P:alkanesulfonate catabolic process"/>
    <property type="evidence" value="ECO:0007669"/>
    <property type="project" value="TreeGrafter"/>
</dbReference>